<dbReference type="RefSeq" id="WP_221919140.1">
    <property type="nucleotide sequence ID" value="NZ_CP173660.1"/>
</dbReference>
<keyword evidence="5 13" id="KW-0479">Metal-binding</keyword>
<evidence type="ECO:0000313" key="16">
    <source>
        <dbReference type="EMBL" id="MBY0757644.1"/>
    </source>
</evidence>
<keyword evidence="17" id="KW-1185">Reference proteome</keyword>
<dbReference type="Pfam" id="PF07973">
    <property type="entry name" value="tRNA_SAD"/>
    <property type="match status" value="1"/>
</dbReference>
<keyword evidence="9 13" id="KW-0694">RNA-binding</keyword>
<dbReference type="NCBIfam" id="TIGR00418">
    <property type="entry name" value="thrS"/>
    <property type="match status" value="1"/>
</dbReference>
<dbReference type="EC" id="6.1.1.3" evidence="13"/>
<feature type="domain" description="Aminoacyl-transfer RNA synthetases class-II family profile" evidence="14">
    <location>
        <begin position="266"/>
        <end position="531"/>
    </location>
</feature>
<sequence>MKITLKDGSVKEYNESKSVIDIAADISEGLARVAMAGEVNGEVVDLRTVLSEDCELNILTFNDEGGRDTFRHTSSHILAQAVKRLYPDTKLAIGPAIADGFYYDVDRETPFTTDDLEKIEKEMKKIVKEALPIESFTLPREEAIALMKEKEEPYKVELIEDLPEDAVISFYRQGEFTDLCAGPHLMSTKPVKAFKLTSLAGAYWRGDEKNKMLTRIYGTSFTKKADLDEYLERLEEAKKRDHRKLGKELGLFMMREEGPGFPFFLPKGMALKNALLEYWRDIHTKHGYVEISTPIMLSRHLWETSGHWGHYKENMYTTVIDEQDFAVKPMNCPGGILVYESEPRSYRDLPLRMGELGIVHRHEKSGQMHGLMRVRCFTQDDAHIFMTPEQIKDEIRGVAELIDEVYTLFGFKYHVELSTRPEDSMGSDEDWNMATDALREALDSLGLPYVVNEGDGAFYGPKIDFHLEDSIGRTWQCGTIQLDFQLPLRFQLEYTGADGEKHRPIMIHRVVFGSIERFLGILIEHFAGAFPTWLAPVQVKVLPISDKYLDYAQSVFEALKNAGIRVEIDTRAEKIGYKIREAQMQKIPYMLVVGAKEQEEGLVSVRSRFAGDEGQRTLDEFIGDIKKEIFEKTKREVKSEE</sequence>
<reference evidence="16 17" key="1">
    <citation type="journal article" date="2020" name="New Microbes New Infect">
        <title>Sellimonas caecigallum sp. nov., description and genome sequence of a new member of the Sellimonas genus isolated from the cecum of feral chicken.</title>
        <authorList>
            <person name="Wongkuna S."/>
            <person name="Ghimire S."/>
            <person name="Antony L."/>
            <person name="Chankhamhaengdecha S."/>
            <person name="Janvilisri T."/>
            <person name="Scaria J."/>
        </authorList>
    </citation>
    <scope>NUCLEOTIDE SEQUENCE [LARGE SCALE GENOMIC DNA]</scope>
    <source>
        <strain evidence="16 17">SW451</strain>
    </source>
</reference>
<dbReference type="Pfam" id="PF03129">
    <property type="entry name" value="HGTP_anticodon"/>
    <property type="match status" value="1"/>
</dbReference>
<dbReference type="Pfam" id="PF00587">
    <property type="entry name" value="tRNA-synt_2b"/>
    <property type="match status" value="1"/>
</dbReference>
<evidence type="ECO:0000256" key="7">
    <source>
        <dbReference type="ARBA" id="ARBA00022833"/>
    </source>
</evidence>
<dbReference type="InterPro" id="IPR045864">
    <property type="entry name" value="aa-tRNA-synth_II/BPL/LPL"/>
</dbReference>
<dbReference type="Gene3D" id="3.30.930.10">
    <property type="entry name" value="Bira Bifunctional Protein, Domain 2"/>
    <property type="match status" value="1"/>
</dbReference>
<dbReference type="InterPro" id="IPR012675">
    <property type="entry name" value="Beta-grasp_dom_sf"/>
</dbReference>
<evidence type="ECO:0000259" key="14">
    <source>
        <dbReference type="PROSITE" id="PS50862"/>
    </source>
</evidence>
<protein>
    <recommendedName>
        <fullName evidence="13">Threonine--tRNA ligase</fullName>
        <ecNumber evidence="13">6.1.1.3</ecNumber>
    </recommendedName>
    <alternativeName>
        <fullName evidence="13">Threonyl-tRNA synthetase</fullName>
        <shortName evidence="13">ThrRS</shortName>
    </alternativeName>
</protein>
<evidence type="ECO:0000256" key="12">
    <source>
        <dbReference type="ARBA" id="ARBA00049515"/>
    </source>
</evidence>
<keyword evidence="3 13" id="KW-0820">tRNA-binding</keyword>
<comment type="similarity">
    <text evidence="1 13">Belongs to the class-II aminoacyl-tRNA synthetase family.</text>
</comment>
<dbReference type="SMART" id="SM00863">
    <property type="entry name" value="tRNA_SAD"/>
    <property type="match status" value="1"/>
</dbReference>
<evidence type="ECO:0000256" key="9">
    <source>
        <dbReference type="ARBA" id="ARBA00022884"/>
    </source>
</evidence>
<feature type="domain" description="TGS" evidence="15">
    <location>
        <begin position="1"/>
        <end position="60"/>
    </location>
</feature>
<dbReference type="InterPro" id="IPR012947">
    <property type="entry name" value="tRNA_SAD"/>
</dbReference>
<comment type="caution">
    <text evidence="13">Lacks conserved residue(s) required for the propagation of feature annotation.</text>
</comment>
<feature type="binding site" evidence="13">
    <location>
        <position position="332"/>
    </location>
    <ligand>
        <name>Zn(2+)</name>
        <dbReference type="ChEBI" id="CHEBI:29105"/>
        <note>catalytic</note>
    </ligand>
</feature>
<comment type="cofactor">
    <cofactor evidence="13">
        <name>Zn(2+)</name>
        <dbReference type="ChEBI" id="CHEBI:29105"/>
    </cofactor>
    <text evidence="13">Binds 1 zinc ion per subunit.</text>
</comment>
<dbReference type="CDD" id="cd00860">
    <property type="entry name" value="ThrRS_anticodon"/>
    <property type="match status" value="1"/>
</dbReference>
<dbReference type="Pfam" id="PF02824">
    <property type="entry name" value="TGS"/>
    <property type="match status" value="1"/>
</dbReference>
<dbReference type="InterPro" id="IPR047246">
    <property type="entry name" value="ThrRS_anticodon"/>
</dbReference>
<evidence type="ECO:0000256" key="2">
    <source>
        <dbReference type="ARBA" id="ARBA00022490"/>
    </source>
</evidence>
<keyword evidence="11 13" id="KW-0030">Aminoacyl-tRNA synthetase</keyword>
<comment type="subunit">
    <text evidence="13">Homodimer.</text>
</comment>
<dbReference type="InterPro" id="IPR006195">
    <property type="entry name" value="aa-tRNA-synth_II"/>
</dbReference>
<evidence type="ECO:0000256" key="3">
    <source>
        <dbReference type="ARBA" id="ARBA00022555"/>
    </source>
</evidence>
<dbReference type="HAMAP" id="MF_00184">
    <property type="entry name" value="Thr_tRNA_synth"/>
    <property type="match status" value="1"/>
</dbReference>
<evidence type="ECO:0000256" key="5">
    <source>
        <dbReference type="ARBA" id="ARBA00022723"/>
    </source>
</evidence>
<dbReference type="Gene3D" id="3.40.50.800">
    <property type="entry name" value="Anticodon-binding domain"/>
    <property type="match status" value="1"/>
</dbReference>
<dbReference type="SUPFAM" id="SSF55186">
    <property type="entry name" value="ThrRS/AlaRS common domain"/>
    <property type="match status" value="1"/>
</dbReference>
<gene>
    <name evidence="13 16" type="primary">thrS</name>
    <name evidence="16" type="ORF">FLB61_00750</name>
</gene>
<evidence type="ECO:0000256" key="11">
    <source>
        <dbReference type="ARBA" id="ARBA00023146"/>
    </source>
</evidence>
<dbReference type="PROSITE" id="PS50862">
    <property type="entry name" value="AA_TRNA_LIGASE_II"/>
    <property type="match status" value="1"/>
</dbReference>
<dbReference type="PANTHER" id="PTHR11451">
    <property type="entry name" value="THREONINE-TRNA LIGASE"/>
    <property type="match status" value="1"/>
</dbReference>
<feature type="binding site" evidence="13">
    <location>
        <position position="383"/>
    </location>
    <ligand>
        <name>Zn(2+)</name>
        <dbReference type="ChEBI" id="CHEBI:29105"/>
        <note>catalytic</note>
    </ligand>
</feature>
<dbReference type="InterPro" id="IPR018163">
    <property type="entry name" value="Thr/Ala-tRNA-synth_IIc_edit"/>
</dbReference>
<dbReference type="PRINTS" id="PR01047">
    <property type="entry name" value="TRNASYNTHTHR"/>
</dbReference>
<dbReference type="InterPro" id="IPR002320">
    <property type="entry name" value="Thr-tRNA-ligase_IIa"/>
</dbReference>
<dbReference type="InterPro" id="IPR033728">
    <property type="entry name" value="ThrRS_core"/>
</dbReference>
<keyword evidence="10 13" id="KW-0648">Protein biosynthesis</keyword>
<dbReference type="InterPro" id="IPR012676">
    <property type="entry name" value="TGS-like"/>
</dbReference>
<evidence type="ECO:0000259" key="15">
    <source>
        <dbReference type="PROSITE" id="PS51880"/>
    </source>
</evidence>
<evidence type="ECO:0000256" key="4">
    <source>
        <dbReference type="ARBA" id="ARBA00022598"/>
    </source>
</evidence>
<dbReference type="InterPro" id="IPR036621">
    <property type="entry name" value="Anticodon-bd_dom_sf"/>
</dbReference>
<dbReference type="Gene3D" id="3.30.54.20">
    <property type="match status" value="1"/>
</dbReference>
<comment type="subcellular location">
    <subcellularLocation>
        <location evidence="13">Cytoplasm</location>
    </subcellularLocation>
</comment>
<dbReference type="PANTHER" id="PTHR11451:SF44">
    <property type="entry name" value="THREONINE--TRNA LIGASE, CHLOROPLASTIC_MITOCHONDRIAL 2"/>
    <property type="match status" value="1"/>
</dbReference>
<evidence type="ECO:0000256" key="8">
    <source>
        <dbReference type="ARBA" id="ARBA00022840"/>
    </source>
</evidence>
<dbReference type="Gene3D" id="3.10.20.30">
    <property type="match status" value="1"/>
</dbReference>
<dbReference type="SUPFAM" id="SSF52954">
    <property type="entry name" value="Class II aaRS ABD-related"/>
    <property type="match status" value="1"/>
</dbReference>
<accession>A0ABS7L3M6</accession>
<feature type="binding site" evidence="13">
    <location>
        <position position="508"/>
    </location>
    <ligand>
        <name>Zn(2+)</name>
        <dbReference type="ChEBI" id="CHEBI:29105"/>
        <note>catalytic</note>
    </ligand>
</feature>
<dbReference type="Proteomes" id="UP000779049">
    <property type="component" value="Unassembled WGS sequence"/>
</dbReference>
<keyword evidence="4 13" id="KW-0436">Ligase</keyword>
<dbReference type="CDD" id="cd01667">
    <property type="entry name" value="TGS_ThrRS"/>
    <property type="match status" value="1"/>
</dbReference>
<dbReference type="GO" id="GO:0004829">
    <property type="term" value="F:threonine-tRNA ligase activity"/>
    <property type="evidence" value="ECO:0007669"/>
    <property type="project" value="UniProtKB-EC"/>
</dbReference>
<dbReference type="PROSITE" id="PS51880">
    <property type="entry name" value="TGS"/>
    <property type="match status" value="1"/>
</dbReference>
<keyword evidence="8 13" id="KW-0067">ATP-binding</keyword>
<dbReference type="InterPro" id="IPR004154">
    <property type="entry name" value="Anticodon-bd"/>
</dbReference>
<dbReference type="InterPro" id="IPR002314">
    <property type="entry name" value="aa-tRNA-synt_IIb"/>
</dbReference>
<evidence type="ECO:0000256" key="13">
    <source>
        <dbReference type="HAMAP-Rule" id="MF_00184"/>
    </source>
</evidence>
<comment type="caution">
    <text evidence="16">The sequence shown here is derived from an EMBL/GenBank/DDBJ whole genome shotgun (WGS) entry which is preliminary data.</text>
</comment>
<dbReference type="Gene3D" id="3.30.980.10">
    <property type="entry name" value="Threonyl-trna Synthetase, Chain A, domain 2"/>
    <property type="match status" value="1"/>
</dbReference>
<proteinExistence type="inferred from homology"/>
<dbReference type="SUPFAM" id="SSF55681">
    <property type="entry name" value="Class II aaRS and biotin synthetases"/>
    <property type="match status" value="1"/>
</dbReference>
<dbReference type="CDD" id="cd00771">
    <property type="entry name" value="ThrRS_core"/>
    <property type="match status" value="1"/>
</dbReference>
<dbReference type="InterPro" id="IPR004095">
    <property type="entry name" value="TGS"/>
</dbReference>
<keyword evidence="2 13" id="KW-0963">Cytoplasm</keyword>
<keyword evidence="7 13" id="KW-0862">Zinc</keyword>
<evidence type="ECO:0000256" key="6">
    <source>
        <dbReference type="ARBA" id="ARBA00022741"/>
    </source>
</evidence>
<keyword evidence="6 13" id="KW-0547">Nucleotide-binding</keyword>
<evidence type="ECO:0000256" key="1">
    <source>
        <dbReference type="ARBA" id="ARBA00008226"/>
    </source>
</evidence>
<dbReference type="SUPFAM" id="SSF81271">
    <property type="entry name" value="TGS-like"/>
    <property type="match status" value="1"/>
</dbReference>
<name>A0ABS7L3M6_9FIRM</name>
<evidence type="ECO:0000313" key="17">
    <source>
        <dbReference type="Proteomes" id="UP000779049"/>
    </source>
</evidence>
<dbReference type="EMBL" id="VIRV01000001">
    <property type="protein sequence ID" value="MBY0757644.1"/>
    <property type="molecule type" value="Genomic_DNA"/>
</dbReference>
<comment type="catalytic activity">
    <reaction evidence="12 13">
        <text>tRNA(Thr) + L-threonine + ATP = L-threonyl-tRNA(Thr) + AMP + diphosphate + H(+)</text>
        <dbReference type="Rhea" id="RHEA:24624"/>
        <dbReference type="Rhea" id="RHEA-COMP:9670"/>
        <dbReference type="Rhea" id="RHEA-COMP:9704"/>
        <dbReference type="ChEBI" id="CHEBI:15378"/>
        <dbReference type="ChEBI" id="CHEBI:30616"/>
        <dbReference type="ChEBI" id="CHEBI:33019"/>
        <dbReference type="ChEBI" id="CHEBI:57926"/>
        <dbReference type="ChEBI" id="CHEBI:78442"/>
        <dbReference type="ChEBI" id="CHEBI:78534"/>
        <dbReference type="ChEBI" id="CHEBI:456215"/>
        <dbReference type="EC" id="6.1.1.3"/>
    </reaction>
</comment>
<evidence type="ECO:0000256" key="10">
    <source>
        <dbReference type="ARBA" id="ARBA00022917"/>
    </source>
</evidence>
<organism evidence="16 17">
    <name type="scientific">Sellimonas caecigallum</name>
    <dbReference type="NCBI Taxonomy" id="2592333"/>
    <lineage>
        <taxon>Bacteria</taxon>
        <taxon>Bacillati</taxon>
        <taxon>Bacillota</taxon>
        <taxon>Clostridia</taxon>
        <taxon>Lachnospirales</taxon>
        <taxon>Lachnospiraceae</taxon>
        <taxon>Sellimonas</taxon>
    </lineage>
</organism>